<dbReference type="Gene3D" id="3.40.50.720">
    <property type="entry name" value="NAD(P)-binding Rossmann-like Domain"/>
    <property type="match status" value="1"/>
</dbReference>
<name>A0A974W5G0_9NOCA</name>
<dbReference type="PANTHER" id="PTHR24317:SF7">
    <property type="entry name" value="PEROXISOMAL TRANS-2-ENOYL-COA REDUCTASE"/>
    <property type="match status" value="1"/>
</dbReference>
<dbReference type="InterPro" id="IPR002347">
    <property type="entry name" value="SDR_fam"/>
</dbReference>
<dbReference type="PRINTS" id="PR00081">
    <property type="entry name" value="GDHRDH"/>
</dbReference>
<dbReference type="RefSeq" id="WP_206007132.1">
    <property type="nucleotide sequence ID" value="NZ_CP070619.1"/>
</dbReference>
<comment type="catalytic activity">
    <reaction evidence="17">
        <text>(2E)-hexenoyl-CoA + NADPH + H(+) = hexanoyl-CoA + NADP(+)</text>
        <dbReference type="Rhea" id="RHEA:44956"/>
        <dbReference type="ChEBI" id="CHEBI:15378"/>
        <dbReference type="ChEBI" id="CHEBI:57783"/>
        <dbReference type="ChEBI" id="CHEBI:58349"/>
        <dbReference type="ChEBI" id="CHEBI:62077"/>
        <dbReference type="ChEBI" id="CHEBI:62620"/>
    </reaction>
    <physiologicalReaction direction="left-to-right" evidence="17">
        <dbReference type="Rhea" id="RHEA:44957"/>
    </physiologicalReaction>
</comment>
<evidence type="ECO:0000256" key="11">
    <source>
        <dbReference type="ARBA" id="ARBA00037124"/>
    </source>
</evidence>
<evidence type="ECO:0000256" key="10">
    <source>
        <dbReference type="ARBA" id="ARBA00023160"/>
    </source>
</evidence>
<dbReference type="EMBL" id="CP070619">
    <property type="protein sequence ID" value="QSE90708.1"/>
    <property type="molecule type" value="Genomic_DNA"/>
</dbReference>
<evidence type="ECO:0000256" key="15">
    <source>
        <dbReference type="ARBA" id="ARBA00047570"/>
    </source>
</evidence>
<evidence type="ECO:0000256" key="1">
    <source>
        <dbReference type="ARBA" id="ARBA00004275"/>
    </source>
</evidence>
<comment type="function">
    <text evidence="11">Participates in chain elongation of fatty acids. Catalyzes the reduction of trans-2-enoyl-CoAs of varying chain lengths from 6:1 to 16:1, having maximum activity with 10:1 CoA. Has no 2,4-dienoyl-CoA reductase activity.</text>
</comment>
<evidence type="ECO:0000256" key="19">
    <source>
        <dbReference type="ARBA" id="ARBA00049386"/>
    </source>
</evidence>
<comment type="subunit">
    <text evidence="12">Interacts with PEX5, probably required to target it into peroxisomes.</text>
</comment>
<evidence type="ECO:0000313" key="22">
    <source>
        <dbReference type="Proteomes" id="UP000662986"/>
    </source>
</evidence>
<dbReference type="InterPro" id="IPR036291">
    <property type="entry name" value="NAD(P)-bd_dom_sf"/>
</dbReference>
<evidence type="ECO:0000256" key="2">
    <source>
        <dbReference type="ARBA" id="ARBA00005189"/>
    </source>
</evidence>
<dbReference type="SUPFAM" id="SSF51735">
    <property type="entry name" value="NAD(P)-binding Rossmann-fold domains"/>
    <property type="match status" value="1"/>
</dbReference>
<evidence type="ECO:0000256" key="6">
    <source>
        <dbReference type="ARBA" id="ARBA00022857"/>
    </source>
</evidence>
<evidence type="ECO:0000256" key="16">
    <source>
        <dbReference type="ARBA" id="ARBA00048686"/>
    </source>
</evidence>
<comment type="catalytic activity">
    <reaction evidence="19">
        <text>(2E)-decenoyl-CoA + NADPH + H(+) = decanoyl-CoA + NADP(+)</text>
        <dbReference type="Rhea" id="RHEA:44960"/>
        <dbReference type="ChEBI" id="CHEBI:15378"/>
        <dbReference type="ChEBI" id="CHEBI:57783"/>
        <dbReference type="ChEBI" id="CHEBI:58349"/>
        <dbReference type="ChEBI" id="CHEBI:61406"/>
        <dbReference type="ChEBI" id="CHEBI:61430"/>
    </reaction>
    <physiologicalReaction direction="left-to-right" evidence="19">
        <dbReference type="Rhea" id="RHEA:44961"/>
    </physiologicalReaction>
</comment>
<comment type="catalytic activity">
    <reaction evidence="20">
        <text>(2E)-octenoyl-CoA + NADPH + H(+) = octanoyl-CoA + NADP(+)</text>
        <dbReference type="Rhea" id="RHEA:44952"/>
        <dbReference type="ChEBI" id="CHEBI:15378"/>
        <dbReference type="ChEBI" id="CHEBI:57386"/>
        <dbReference type="ChEBI" id="CHEBI:57783"/>
        <dbReference type="ChEBI" id="CHEBI:58349"/>
        <dbReference type="ChEBI" id="CHEBI:62242"/>
    </reaction>
    <physiologicalReaction direction="left-to-right" evidence="20">
        <dbReference type="Rhea" id="RHEA:44953"/>
    </physiologicalReaction>
</comment>
<evidence type="ECO:0000256" key="20">
    <source>
        <dbReference type="ARBA" id="ARBA00049559"/>
    </source>
</evidence>
<keyword evidence="9" id="KW-0576">Peroxisome</keyword>
<keyword evidence="7" id="KW-0560">Oxidoreductase</keyword>
<sequence>MRTYRPHPQQSGRAWEVADVKVLQPLLLAGTHAVVTGAGSGIGQEICVRLVELGATVTGIGRNESALQRTAELVGSEQGSFRWFSADVRDCAQVRSIISEASAELGIDLLVNNAGGQFYAEADQISDNGFRAVVDLNLNAVFTVISEAKQFLARRGGSIVNISLSGVERGSVGLAHSLAARAGVLAMTKTLALEWAHLGIRVNCLAPGVVISDSLPDDIASSLRDHVVPESVPAGRPTPTADVAEFVAFIASPAGRMITGQLLQIDGAAHLGRGLHMVDEWPPAEESCDESRR</sequence>
<gene>
    <name evidence="21" type="ORF">JWS13_19805</name>
</gene>
<keyword evidence="3" id="KW-0444">Lipid biosynthesis</keyword>
<reference evidence="21 22" key="1">
    <citation type="journal article" date="2021" name="Microbiol. Resour. Announc.">
        <title>Complete Genome Sequences of Two Rhodococcus sp. Strains with Large and Linear Chromosomes, Isolated from Apple Rhizosphere.</title>
        <authorList>
            <person name="Benning S."/>
            <person name="Brugnone N."/>
            <person name="Siani R."/>
            <person name="Kublik S."/>
            <person name="Schloter M."/>
            <person name="Rad V."/>
        </authorList>
    </citation>
    <scope>NUCLEOTIDE SEQUENCE [LARGE SCALE GENOMIC DNA]</scope>
    <source>
        <strain evidence="21 22">R79</strain>
    </source>
</reference>
<dbReference type="EC" id="1.3.1.38" evidence="13"/>
<dbReference type="PANTHER" id="PTHR24317">
    <property type="entry name" value="PEROXISOMAL TRANS-2-ENOYL-COA REDUCTASE"/>
    <property type="match status" value="1"/>
</dbReference>
<evidence type="ECO:0000256" key="14">
    <source>
        <dbReference type="ARBA" id="ARBA00041063"/>
    </source>
</evidence>
<evidence type="ECO:0000256" key="7">
    <source>
        <dbReference type="ARBA" id="ARBA00023002"/>
    </source>
</evidence>
<dbReference type="Pfam" id="PF13561">
    <property type="entry name" value="adh_short_C2"/>
    <property type="match status" value="1"/>
</dbReference>
<keyword evidence="8" id="KW-0443">Lipid metabolism</keyword>
<keyword evidence="22" id="KW-1185">Reference proteome</keyword>
<evidence type="ECO:0000313" key="21">
    <source>
        <dbReference type="EMBL" id="QSE90708.1"/>
    </source>
</evidence>
<evidence type="ECO:0000256" key="17">
    <source>
        <dbReference type="ARBA" id="ARBA00049108"/>
    </source>
</evidence>
<reference evidence="21 22" key="2">
    <citation type="journal article" date="2022" name="Arch. Microbiol.">
        <title>Rhodococcus pseudokoreensis sp. nov. isolated from the rhizosphere of young M26 apple rootstocks.</title>
        <authorList>
            <person name="Kampfer P."/>
            <person name="Glaeser S.P."/>
            <person name="Blom J."/>
            <person name="Wolf J."/>
            <person name="Benning S."/>
            <person name="Schloter M."/>
            <person name="Neumann-Schaal M."/>
        </authorList>
    </citation>
    <scope>NUCLEOTIDE SEQUENCE [LARGE SCALE GENOMIC DNA]</scope>
    <source>
        <strain evidence="21 22">R79</strain>
    </source>
</reference>
<organism evidence="21 22">
    <name type="scientific">Rhodococcus pseudokoreensis</name>
    <dbReference type="NCBI Taxonomy" id="2811421"/>
    <lineage>
        <taxon>Bacteria</taxon>
        <taxon>Bacillati</taxon>
        <taxon>Actinomycetota</taxon>
        <taxon>Actinomycetes</taxon>
        <taxon>Mycobacteriales</taxon>
        <taxon>Nocardiaceae</taxon>
        <taxon>Rhodococcus</taxon>
    </lineage>
</organism>
<evidence type="ECO:0000256" key="9">
    <source>
        <dbReference type="ARBA" id="ARBA00023140"/>
    </source>
</evidence>
<dbReference type="InterPro" id="IPR052388">
    <property type="entry name" value="Peroxisomal_t2-enoyl-CoA_red"/>
</dbReference>
<keyword evidence="5" id="KW-0276">Fatty acid metabolism</keyword>
<keyword evidence="10" id="KW-0275">Fatty acid biosynthesis</keyword>
<dbReference type="PRINTS" id="PR00080">
    <property type="entry name" value="SDRFAMILY"/>
</dbReference>
<comment type="catalytic activity">
    <reaction evidence="15">
        <text>(2E)-dodecenoyl-CoA + NADPH + H(+) = dodecanoyl-CoA + NADP(+)</text>
        <dbReference type="Rhea" id="RHEA:44964"/>
        <dbReference type="ChEBI" id="CHEBI:15378"/>
        <dbReference type="ChEBI" id="CHEBI:57330"/>
        <dbReference type="ChEBI" id="CHEBI:57375"/>
        <dbReference type="ChEBI" id="CHEBI:57783"/>
        <dbReference type="ChEBI" id="CHEBI:58349"/>
    </reaction>
    <physiologicalReaction direction="left-to-right" evidence="15">
        <dbReference type="Rhea" id="RHEA:44965"/>
    </physiologicalReaction>
</comment>
<evidence type="ECO:0000256" key="3">
    <source>
        <dbReference type="ARBA" id="ARBA00022516"/>
    </source>
</evidence>
<dbReference type="Proteomes" id="UP000662986">
    <property type="component" value="Chromosome"/>
</dbReference>
<comment type="catalytic activity">
    <reaction evidence="16">
        <text>(2E)-tetradecenoyl-CoA + NADPH + H(+) = tetradecanoyl-CoA + NADP(+)</text>
        <dbReference type="Rhea" id="RHEA:44968"/>
        <dbReference type="ChEBI" id="CHEBI:15378"/>
        <dbReference type="ChEBI" id="CHEBI:57385"/>
        <dbReference type="ChEBI" id="CHEBI:57783"/>
        <dbReference type="ChEBI" id="CHEBI:58349"/>
        <dbReference type="ChEBI" id="CHEBI:61405"/>
    </reaction>
    <physiologicalReaction direction="left-to-right" evidence="16">
        <dbReference type="Rhea" id="RHEA:44969"/>
    </physiologicalReaction>
</comment>
<accession>A0A974W5G0</accession>
<comment type="subcellular location">
    <subcellularLocation>
        <location evidence="1">Peroxisome</location>
    </subcellularLocation>
</comment>
<keyword evidence="6" id="KW-0521">NADP</keyword>
<keyword evidence="4" id="KW-0597">Phosphoprotein</keyword>
<protein>
    <recommendedName>
        <fullName evidence="14">Peroxisomal trans-2-enoyl-CoA reductase</fullName>
        <ecNumber evidence="13">1.3.1.38</ecNumber>
    </recommendedName>
</protein>
<evidence type="ECO:0000256" key="13">
    <source>
        <dbReference type="ARBA" id="ARBA00038849"/>
    </source>
</evidence>
<evidence type="ECO:0000256" key="18">
    <source>
        <dbReference type="ARBA" id="ARBA00049251"/>
    </source>
</evidence>
<evidence type="ECO:0000256" key="4">
    <source>
        <dbReference type="ARBA" id="ARBA00022553"/>
    </source>
</evidence>
<evidence type="ECO:0000256" key="5">
    <source>
        <dbReference type="ARBA" id="ARBA00022832"/>
    </source>
</evidence>
<comment type="pathway">
    <text evidence="2">Lipid metabolism.</text>
</comment>
<proteinExistence type="predicted"/>
<comment type="catalytic activity">
    <reaction evidence="18">
        <text>a (2E)-enoyl-CoA + NADPH + H(+) = a 2,3-saturated acyl-CoA + NADP(+)</text>
        <dbReference type="Rhea" id="RHEA:33763"/>
        <dbReference type="ChEBI" id="CHEBI:15378"/>
        <dbReference type="ChEBI" id="CHEBI:57783"/>
        <dbReference type="ChEBI" id="CHEBI:58349"/>
        <dbReference type="ChEBI" id="CHEBI:58856"/>
        <dbReference type="ChEBI" id="CHEBI:65111"/>
        <dbReference type="EC" id="1.3.1.38"/>
    </reaction>
    <physiologicalReaction direction="left-to-right" evidence="18">
        <dbReference type="Rhea" id="RHEA:33764"/>
    </physiologicalReaction>
</comment>
<evidence type="ECO:0000256" key="12">
    <source>
        <dbReference type="ARBA" id="ARBA00038622"/>
    </source>
</evidence>
<evidence type="ECO:0000256" key="8">
    <source>
        <dbReference type="ARBA" id="ARBA00023098"/>
    </source>
</evidence>